<sequence length="112" mass="12509">GEAVFTGKGNSFSFLVIGLVSQGGRRFRGKGLLFWDSGFPFFSTDGWPKVGVFVLANCSCNLGVRVWNFGFFSDLEIRLGFYFFFVDSGCGLKASNLVFLILRFEICELGFR</sequence>
<evidence type="ECO:0000313" key="1">
    <source>
        <dbReference type="EMBL" id="WVZ15070.1"/>
    </source>
</evidence>
<dbReference type="Proteomes" id="UP001374535">
    <property type="component" value="Chromosome 4"/>
</dbReference>
<organism evidence="1 2">
    <name type="scientific">Vigna mungo</name>
    <name type="common">Black gram</name>
    <name type="synonym">Phaseolus mungo</name>
    <dbReference type="NCBI Taxonomy" id="3915"/>
    <lineage>
        <taxon>Eukaryota</taxon>
        <taxon>Viridiplantae</taxon>
        <taxon>Streptophyta</taxon>
        <taxon>Embryophyta</taxon>
        <taxon>Tracheophyta</taxon>
        <taxon>Spermatophyta</taxon>
        <taxon>Magnoliopsida</taxon>
        <taxon>eudicotyledons</taxon>
        <taxon>Gunneridae</taxon>
        <taxon>Pentapetalae</taxon>
        <taxon>rosids</taxon>
        <taxon>fabids</taxon>
        <taxon>Fabales</taxon>
        <taxon>Fabaceae</taxon>
        <taxon>Papilionoideae</taxon>
        <taxon>50 kb inversion clade</taxon>
        <taxon>NPAAA clade</taxon>
        <taxon>indigoferoid/millettioid clade</taxon>
        <taxon>Phaseoleae</taxon>
        <taxon>Vigna</taxon>
    </lineage>
</organism>
<dbReference type="AlphaFoldDB" id="A0AAQ3NTK2"/>
<dbReference type="EMBL" id="CP144697">
    <property type="protein sequence ID" value="WVZ15070.1"/>
    <property type="molecule type" value="Genomic_DNA"/>
</dbReference>
<evidence type="ECO:0000313" key="2">
    <source>
        <dbReference type="Proteomes" id="UP001374535"/>
    </source>
</evidence>
<gene>
    <name evidence="1" type="ORF">V8G54_012636</name>
</gene>
<name>A0AAQ3NTK2_VIGMU</name>
<keyword evidence="2" id="KW-1185">Reference proteome</keyword>
<feature type="non-terminal residue" evidence="1">
    <location>
        <position position="1"/>
    </location>
</feature>
<proteinExistence type="predicted"/>
<accession>A0AAQ3NTK2</accession>
<protein>
    <submittedName>
        <fullName evidence="1">Uncharacterized protein</fullName>
    </submittedName>
</protein>
<reference evidence="1 2" key="1">
    <citation type="journal article" date="2023" name="Life. Sci Alliance">
        <title>Evolutionary insights into 3D genome organization and epigenetic landscape of Vigna mungo.</title>
        <authorList>
            <person name="Junaid A."/>
            <person name="Singh B."/>
            <person name="Bhatia S."/>
        </authorList>
    </citation>
    <scope>NUCLEOTIDE SEQUENCE [LARGE SCALE GENOMIC DNA]</scope>
    <source>
        <strain evidence="1">Urdbean</strain>
    </source>
</reference>